<feature type="transmembrane region" description="Helical" evidence="1">
    <location>
        <begin position="56"/>
        <end position="73"/>
    </location>
</feature>
<dbReference type="PANTHER" id="PTHR39430:SF1">
    <property type="entry name" value="PROTEASE"/>
    <property type="match status" value="1"/>
</dbReference>
<evidence type="ECO:0000313" key="4">
    <source>
        <dbReference type="Proteomes" id="UP000321323"/>
    </source>
</evidence>
<protein>
    <submittedName>
        <fullName evidence="3">Type II CAAX endopeptidase family protein</fullName>
    </submittedName>
</protein>
<reference evidence="3 4" key="1">
    <citation type="journal article" date="2019" name="Int. J. Syst. Evol. Microbiol.">
        <title>The Draft Whole-Genome Sequence of the Antibiotic Producer Empedobacter haloabium ATCC 31962 Provides Indications for Its Taxonomic Reclassification.</title>
        <authorList>
            <person name="Miess H."/>
            <person name="Arlt P."/>
            <person name="Apel A.K."/>
            <person name="Weber T."/>
            <person name="Nieselt K."/>
            <person name="Hanssen F."/>
            <person name="Czemmel S."/>
            <person name="Nahnsen S."/>
            <person name="Gross H."/>
        </authorList>
    </citation>
    <scope>NUCLEOTIDE SEQUENCE [LARGE SCALE GENOMIC DNA]</scope>
    <source>
        <strain evidence="3 4">ATCC 31962</strain>
    </source>
</reference>
<accession>A0ABZ1UPG2</accession>
<keyword evidence="1" id="KW-1133">Transmembrane helix</keyword>
<organism evidence="3 4">
    <name type="scientific">[Empedobacter] haloabium</name>
    <dbReference type="NCBI Taxonomy" id="592317"/>
    <lineage>
        <taxon>Bacteria</taxon>
        <taxon>Pseudomonadati</taxon>
        <taxon>Pseudomonadota</taxon>
        <taxon>Betaproteobacteria</taxon>
        <taxon>Burkholderiales</taxon>
        <taxon>Oxalobacteraceae</taxon>
        <taxon>Telluria group</taxon>
        <taxon>Telluria group incertae sedis</taxon>
    </lineage>
</organism>
<gene>
    <name evidence="3" type="ORF">E7V67_004855</name>
</gene>
<dbReference type="InterPro" id="IPR003675">
    <property type="entry name" value="Rce1/LyrA-like_dom"/>
</dbReference>
<evidence type="ECO:0000313" key="3">
    <source>
        <dbReference type="EMBL" id="WUR14437.1"/>
    </source>
</evidence>
<feature type="transmembrane region" description="Helical" evidence="1">
    <location>
        <begin position="257"/>
        <end position="276"/>
    </location>
</feature>
<feature type="transmembrane region" description="Helical" evidence="1">
    <location>
        <begin position="94"/>
        <end position="117"/>
    </location>
</feature>
<keyword evidence="1" id="KW-0472">Membrane</keyword>
<evidence type="ECO:0000256" key="1">
    <source>
        <dbReference type="SAM" id="Phobius"/>
    </source>
</evidence>
<sequence>MSTTTTSAIAAAPRSLRSRIFNHPFTRAVVAVLCVQVTFFAVLIPTGMLPKPYRQGWPMLLTAVAVVAAYRWYVRKLERRDVPELALRGAGRELGQGIGLGALLVVFCSAVLLAAGAWTPTGTVAWTVMLKPLPEQIMVAFFEEILFRAVIFRLLEKSWGTTIAFAVSSLLFALAHLSNDSFGLLPAVMTAVASATLTGAWLVTRRLWLPIGLHFAWNYLFDAVFSPPVSGHPGRGWIQIATAGPDWLTGGGYGVEGSLVTLVGWGVAAMVLVAAARRRGHWLPKP</sequence>
<keyword evidence="1" id="KW-0812">Transmembrane</keyword>
<feature type="transmembrane region" description="Helical" evidence="1">
    <location>
        <begin position="184"/>
        <end position="202"/>
    </location>
</feature>
<proteinExistence type="predicted"/>
<keyword evidence="4" id="KW-1185">Reference proteome</keyword>
<feature type="domain" description="CAAX prenyl protease 2/Lysostaphin resistance protein A-like" evidence="2">
    <location>
        <begin position="137"/>
        <end position="220"/>
    </location>
</feature>
<evidence type="ECO:0000259" key="2">
    <source>
        <dbReference type="Pfam" id="PF02517"/>
    </source>
</evidence>
<dbReference type="PANTHER" id="PTHR39430">
    <property type="entry name" value="MEMBRANE-ASSOCIATED PROTEASE-RELATED"/>
    <property type="match status" value="1"/>
</dbReference>
<feature type="transmembrane region" description="Helical" evidence="1">
    <location>
        <begin position="162"/>
        <end position="178"/>
    </location>
</feature>
<feature type="transmembrane region" description="Helical" evidence="1">
    <location>
        <begin position="24"/>
        <end position="44"/>
    </location>
</feature>
<name>A0ABZ1UPG2_9BURK</name>
<dbReference type="Proteomes" id="UP000321323">
    <property type="component" value="Chromosome"/>
</dbReference>
<dbReference type="Pfam" id="PF02517">
    <property type="entry name" value="Rce1-like"/>
    <property type="match status" value="1"/>
</dbReference>
<dbReference type="EMBL" id="CP136508">
    <property type="protein sequence ID" value="WUR14437.1"/>
    <property type="molecule type" value="Genomic_DNA"/>
</dbReference>